<dbReference type="Proteomes" id="UP000245462">
    <property type="component" value="Unassembled WGS sequence"/>
</dbReference>
<evidence type="ECO:0000256" key="3">
    <source>
        <dbReference type="SAM" id="Phobius"/>
    </source>
</evidence>
<dbReference type="InterPro" id="IPR036291">
    <property type="entry name" value="NAD(P)-bd_dom_sf"/>
</dbReference>
<dbReference type="EMBL" id="QEKY01000010">
    <property type="protein sequence ID" value="PVZ09161.1"/>
    <property type="molecule type" value="Genomic_DNA"/>
</dbReference>
<dbReference type="GeneID" id="94551001"/>
<organism evidence="4 5">
    <name type="scientific">Porphyromonas loveana</name>
    <dbReference type="NCBI Taxonomy" id="1884669"/>
    <lineage>
        <taxon>Bacteria</taxon>
        <taxon>Pseudomonadati</taxon>
        <taxon>Bacteroidota</taxon>
        <taxon>Bacteroidia</taxon>
        <taxon>Bacteroidales</taxon>
        <taxon>Porphyromonadaceae</taxon>
        <taxon>Porphyromonas</taxon>
    </lineage>
</organism>
<evidence type="ECO:0000256" key="1">
    <source>
        <dbReference type="ARBA" id="ARBA00006484"/>
    </source>
</evidence>
<dbReference type="AlphaFoldDB" id="A0A2U1FAE5"/>
<sequence length="244" mass="27114">MEGKRIVILGATSGIGLAVARLFVSMGWQVGVAGRNGQMLEEVRAECPSQITTAEIDVTRADASERLLQLIDAMGGMDVYFHSSGIGYQNLSLEAEKEEDTLRTNGEGFVRMIGAAYLYFRAVGRGQIVAITSVAATRGLGPAPAYSASKRFQMHYLQSIRQLAAIDRLPLVVTEIRPGFTDTPLLRSGHFPLLLSCPSVARATVRAVIRRKRLLTIDWRYRILVSLWRMIPLRIWERIRLLGQ</sequence>
<keyword evidence="3" id="KW-0472">Membrane</keyword>
<keyword evidence="3" id="KW-1133">Transmembrane helix</keyword>
<dbReference type="PANTHER" id="PTHR44196:SF3">
    <property type="entry name" value="SHORT CHAIN DEHYDROGENASE FAMILY PROTEIN"/>
    <property type="match status" value="1"/>
</dbReference>
<dbReference type="GO" id="GO:0016020">
    <property type="term" value="C:membrane"/>
    <property type="evidence" value="ECO:0007669"/>
    <property type="project" value="TreeGrafter"/>
</dbReference>
<evidence type="ECO:0000256" key="2">
    <source>
        <dbReference type="ARBA" id="ARBA00023002"/>
    </source>
</evidence>
<dbReference type="RefSeq" id="WP_116679533.1">
    <property type="nucleotide sequence ID" value="NZ_JBGZRK010000113.1"/>
</dbReference>
<feature type="transmembrane region" description="Helical" evidence="3">
    <location>
        <begin position="6"/>
        <end position="24"/>
    </location>
</feature>
<keyword evidence="2" id="KW-0560">Oxidoreductase</keyword>
<dbReference type="SUPFAM" id="SSF51735">
    <property type="entry name" value="NAD(P)-binding Rossmann-fold domains"/>
    <property type="match status" value="1"/>
</dbReference>
<dbReference type="InterPro" id="IPR002347">
    <property type="entry name" value="SDR_fam"/>
</dbReference>
<protein>
    <submittedName>
        <fullName evidence="4">Short-subunit dehydrogenase</fullName>
    </submittedName>
</protein>
<dbReference type="OrthoDB" id="822355at2"/>
<accession>A0A2U1FAE5</accession>
<keyword evidence="3" id="KW-0812">Transmembrane</keyword>
<dbReference type="PANTHER" id="PTHR44196">
    <property type="entry name" value="DEHYDROGENASE/REDUCTASE SDR FAMILY MEMBER 7B"/>
    <property type="match status" value="1"/>
</dbReference>
<dbReference type="GO" id="GO:0016491">
    <property type="term" value="F:oxidoreductase activity"/>
    <property type="evidence" value="ECO:0007669"/>
    <property type="project" value="UniProtKB-KW"/>
</dbReference>
<evidence type="ECO:0000313" key="4">
    <source>
        <dbReference type="EMBL" id="PVZ09161.1"/>
    </source>
</evidence>
<dbReference type="PRINTS" id="PR00081">
    <property type="entry name" value="GDHRDH"/>
</dbReference>
<comment type="similarity">
    <text evidence="1">Belongs to the short-chain dehydrogenases/reductases (SDR) family.</text>
</comment>
<name>A0A2U1FAE5_9PORP</name>
<evidence type="ECO:0000313" key="5">
    <source>
        <dbReference type="Proteomes" id="UP000245462"/>
    </source>
</evidence>
<dbReference type="Gene3D" id="3.40.50.720">
    <property type="entry name" value="NAD(P)-binding Rossmann-like Domain"/>
    <property type="match status" value="1"/>
</dbReference>
<reference evidence="4 5" key="1">
    <citation type="submission" date="2018-04" db="EMBL/GenBank/DDBJ databases">
        <title>Genomic Encyclopedia of Type Strains, Phase IV (KMG-IV): sequencing the most valuable type-strain genomes for metagenomic binning, comparative biology and taxonomic classification.</title>
        <authorList>
            <person name="Goeker M."/>
        </authorList>
    </citation>
    <scope>NUCLEOTIDE SEQUENCE [LARGE SCALE GENOMIC DNA]</scope>
    <source>
        <strain evidence="4 5">DSM 28520</strain>
    </source>
</reference>
<comment type="caution">
    <text evidence="4">The sequence shown here is derived from an EMBL/GenBank/DDBJ whole genome shotgun (WGS) entry which is preliminary data.</text>
</comment>
<proteinExistence type="inferred from homology"/>
<dbReference type="Pfam" id="PF00106">
    <property type="entry name" value="adh_short"/>
    <property type="match status" value="1"/>
</dbReference>
<keyword evidence="5" id="KW-1185">Reference proteome</keyword>
<gene>
    <name evidence="4" type="ORF">C7382_11028</name>
</gene>